<protein>
    <recommendedName>
        <fullName evidence="3">Halobacterial output domain-containing protein</fullName>
    </recommendedName>
</protein>
<gene>
    <name evidence="1" type="ORF">SAMN04488556_0180</name>
</gene>
<evidence type="ECO:0000313" key="1">
    <source>
        <dbReference type="EMBL" id="SFS32617.1"/>
    </source>
</evidence>
<dbReference type="EMBL" id="FOZS01000001">
    <property type="protein sequence ID" value="SFS32617.1"/>
    <property type="molecule type" value="Genomic_DNA"/>
</dbReference>
<dbReference type="OrthoDB" id="193769at2157"/>
<proteinExistence type="predicted"/>
<evidence type="ECO:0000313" key="2">
    <source>
        <dbReference type="Proteomes" id="UP000199199"/>
    </source>
</evidence>
<dbReference type="RefSeq" id="WP_175507064.1">
    <property type="nucleotide sequence ID" value="NZ_FOZS01000001.1"/>
</dbReference>
<dbReference type="Proteomes" id="UP000199199">
    <property type="component" value="Unassembled WGS sequence"/>
</dbReference>
<name>A0A1I6NXB4_9EURY</name>
<organism evidence="1 2">
    <name type="scientific">Halostagnicola kamekurae</name>
    <dbReference type="NCBI Taxonomy" id="619731"/>
    <lineage>
        <taxon>Archaea</taxon>
        <taxon>Methanobacteriati</taxon>
        <taxon>Methanobacteriota</taxon>
        <taxon>Stenosarchaea group</taxon>
        <taxon>Halobacteria</taxon>
        <taxon>Halobacteriales</taxon>
        <taxon>Natrialbaceae</taxon>
        <taxon>Halostagnicola</taxon>
    </lineage>
</organism>
<dbReference type="AlphaFoldDB" id="A0A1I6NXB4"/>
<evidence type="ECO:0008006" key="3">
    <source>
        <dbReference type="Google" id="ProtNLM"/>
    </source>
</evidence>
<keyword evidence="2" id="KW-1185">Reference proteome</keyword>
<sequence>MTAPTDSLVVDIVRTLENEGIPRDSYQLGREFDPEALARLLETGGSSVEVRLEVQGVSLVVTKQAVWATDDPPSSPPECPHCGLPVSAVVQLVPSHHTAYPCGCRVRGDLLE</sequence>
<reference evidence="2" key="1">
    <citation type="submission" date="2016-10" db="EMBL/GenBank/DDBJ databases">
        <authorList>
            <person name="Varghese N."/>
            <person name="Submissions S."/>
        </authorList>
    </citation>
    <scope>NUCLEOTIDE SEQUENCE [LARGE SCALE GENOMIC DNA]</scope>
    <source>
        <strain evidence="2">DSM 22427</strain>
    </source>
</reference>
<accession>A0A1I6NXB4</accession>